<dbReference type="InterPro" id="IPR018247">
    <property type="entry name" value="EF_Hand_1_Ca_BS"/>
</dbReference>
<dbReference type="InterPro" id="IPR002048">
    <property type="entry name" value="EF_hand_dom"/>
</dbReference>
<dbReference type="KEGG" id="aaf:AURANDRAFT_71753"/>
<feature type="compositionally biased region" description="Pro residues" evidence="5">
    <location>
        <begin position="1479"/>
        <end position="1524"/>
    </location>
</feature>
<evidence type="ECO:0000313" key="9">
    <source>
        <dbReference type="Proteomes" id="UP000002729"/>
    </source>
</evidence>
<dbReference type="GO" id="GO:0005884">
    <property type="term" value="C:actin filament"/>
    <property type="evidence" value="ECO:0007669"/>
    <property type="project" value="TreeGrafter"/>
</dbReference>
<keyword evidence="9" id="KW-1185">Reference proteome</keyword>
<dbReference type="SUPFAM" id="SSF47576">
    <property type="entry name" value="Calponin-homology domain, CH-domain"/>
    <property type="match status" value="1"/>
</dbReference>
<feature type="coiled-coil region" evidence="4">
    <location>
        <begin position="27"/>
        <end position="67"/>
    </location>
</feature>
<dbReference type="EMBL" id="GL833130">
    <property type="protein sequence ID" value="EGB07551.1"/>
    <property type="molecule type" value="Genomic_DNA"/>
</dbReference>
<dbReference type="GO" id="GO:0051015">
    <property type="term" value="F:actin filament binding"/>
    <property type="evidence" value="ECO:0007669"/>
    <property type="project" value="InterPro"/>
</dbReference>
<name>F0YB19_AURAN</name>
<keyword evidence="4" id="KW-0175">Coiled coil</keyword>
<feature type="compositionally biased region" description="Basic residues" evidence="5">
    <location>
        <begin position="1528"/>
        <end position="1542"/>
    </location>
</feature>
<dbReference type="InterPro" id="IPR011992">
    <property type="entry name" value="EF-hand-dom_pair"/>
</dbReference>
<dbReference type="PANTHER" id="PTHR19961">
    <property type="entry name" value="FIMBRIN/PLASTIN"/>
    <property type="match status" value="1"/>
</dbReference>
<dbReference type="GO" id="GO:0051639">
    <property type="term" value="P:actin filament network formation"/>
    <property type="evidence" value="ECO:0007669"/>
    <property type="project" value="TreeGrafter"/>
</dbReference>
<dbReference type="InterPro" id="IPR048319">
    <property type="entry name" value="Vps52_CC"/>
</dbReference>
<dbReference type="CDD" id="cd00051">
    <property type="entry name" value="EFh"/>
    <property type="match status" value="1"/>
</dbReference>
<sequence>MAEDTSEPAPVPDPSHWDKHRKLPIFMDELKRMKRELEAENKAKRLAKERKEAAEVAAKAAARLEAEAKLRNARWEIDLSDAAAMEEFAADLADGLERDPIIARALEQGLSLRDYSVEVEKELEVLEQASVDEYAAEAPELVALYAKFKEADQGLEKLQKQFEYYRNRLDGVSGEIGKLQELCNHADLQIKNREAARSRLRAYLDAAAPLPDDAAAVFEGGAVDERFGECCARLGRRLASLARPDATLGVAAEDLAGARDERAELDRLARLVAARARAHFLGLVDEIRAVSAPQPMFASKKADPAKVRAEQDALRREGLLRGGDVMAFLWAHDRPTFLEIRAAYVDGMGRTLVGLLKAHEVLLAKHELKVADRHDLIAVDERAVRSSLTSRVSLSKRGDGFSLGDRGKVLDAWASGALAFGEGTKADPAARVPLEECVRSTLKIFVDMATCEKYVVHVFLRGGDAPDRGDAGDGACAAVLERGARATLDYFEARTASCHDAVALLLGAQLLRRARHLARARQLDVLDDFLGACDAVFWTRLARVVRANLESVQAATAETVKVGGSTAPHFATRRFAELVAAILGVFAEGAGDDAADAYDGGPDHAARTSALLADAAVLREEMTELLGRLAASFPAAVDRAVFKVNNYDMILQVLAERKLAGGEAHARFSRYLAAEREAFVDLALKGTVVGDLVDFVAATDRDAKSLDRGESLDLDEHAFERVGLKFSAGWAAVVKDVNAAVLASFSSFVNGMDILKIALTRLLASYTRYLDILRVAWRRPPAFCKELVPLTDIHVEIRDVSHSNRRDDAMEALERIYARLRGTPEVVVPLSWGALSGGLAAAHSYASIFHGSTPRARVFRSVDVGVVVFVLFEKFDVNGSGSITCAEVQNVLRELGVAGDYAAMVRAVDVNNDGTIDWDEFQEMMKSSDGLGAVIKEKRASILNVRLGAANSQHTFSREETEAFTEVINARLARDGQLASVLPLGAGGADPPLFAACADGVLLCRLIGLVDGDAVDERCINFGVLGKAGDRKATFKVVENCNLAINGAGHRHRPHLILGVLWQIIRLLLTAKISLKEHPEMARLLEGDETLTQLLALPPEKILVRWINYHLAAAGSDRRVSNLGKDLKDSVVYATLMAQLYGSEVGPVDVALPSLEARAEQVLANAVRVGVTPFIKARDVASGNAKLNLAFVAQLFNDRPGLDAVEEAVAKELADLDLDDAGDTREARTFKLWINSLEAWAGPNASDAVQVRDLFLECCNGVPILAAMDAIKQGVVPWKKVRLEPRNRHHLVENGNHVVAVGGKMDLVLVNIGGVDIADGNKKLILAVMWQLMRQQTIDMLSSLKGDGTAVAEPELIAWANAKVAASPRPGSKKPIKSLNDKYIAKATFLLELCDAVGGGVVNWELVAPGDGGDDRHSNAKYALSVARKLGARVFCTPEDIVEVKPKMMLLFIAAVWQAELSGATTGGGLAKAASPAKAAPPTPSPAKAPPPTPPRPAAPPVPARAPAPPPVPPRAPAPPPPVPAARARGRQHGRGPRRPVQARRADALNFKSKNGTGETTAVVDGDEVGEDEW</sequence>
<dbReference type="InterPro" id="IPR048361">
    <property type="entry name" value="Vps52_C"/>
</dbReference>
<dbReference type="SMART" id="SM00033">
    <property type="entry name" value="CH"/>
    <property type="match status" value="4"/>
</dbReference>
<dbReference type="Pfam" id="PF13499">
    <property type="entry name" value="EF-hand_7"/>
    <property type="match status" value="1"/>
</dbReference>
<dbReference type="RefSeq" id="XP_009037554.1">
    <property type="nucleotide sequence ID" value="XM_009039306.1"/>
</dbReference>
<keyword evidence="3" id="KW-0009">Actin-binding</keyword>
<dbReference type="GO" id="GO:0005509">
    <property type="term" value="F:calcium ion binding"/>
    <property type="evidence" value="ECO:0007669"/>
    <property type="project" value="InterPro"/>
</dbReference>
<feature type="compositionally biased region" description="Acidic residues" evidence="5">
    <location>
        <begin position="1565"/>
        <end position="1574"/>
    </location>
</feature>
<dbReference type="eggNOG" id="KOG0046">
    <property type="taxonomic scope" value="Eukaryota"/>
</dbReference>
<dbReference type="GO" id="GO:0032432">
    <property type="term" value="C:actin filament bundle"/>
    <property type="evidence" value="ECO:0007669"/>
    <property type="project" value="TreeGrafter"/>
</dbReference>
<reference evidence="8 9" key="1">
    <citation type="journal article" date="2011" name="Proc. Natl. Acad. Sci. U.S.A.">
        <title>Niche of harmful alga Aureococcus anophagefferens revealed through ecogenomics.</title>
        <authorList>
            <person name="Gobler C.J."/>
            <person name="Berry D.L."/>
            <person name="Dyhrman S.T."/>
            <person name="Wilhelm S.W."/>
            <person name="Salamov A."/>
            <person name="Lobanov A.V."/>
            <person name="Zhang Y."/>
            <person name="Collier J.L."/>
            <person name="Wurch L.L."/>
            <person name="Kustka A.B."/>
            <person name="Dill B.D."/>
            <person name="Shah M."/>
            <person name="VerBerkmoes N.C."/>
            <person name="Kuo A."/>
            <person name="Terry A."/>
            <person name="Pangilinan J."/>
            <person name="Lindquist E.A."/>
            <person name="Lucas S."/>
            <person name="Paulsen I.T."/>
            <person name="Hattenrath-Lehmann T.K."/>
            <person name="Talmage S.C."/>
            <person name="Walker E.A."/>
            <person name="Koch F."/>
            <person name="Burson A.M."/>
            <person name="Marcoval M.A."/>
            <person name="Tang Y.Z."/>
            <person name="Lecleir G.R."/>
            <person name="Coyne K.J."/>
            <person name="Berg G.M."/>
            <person name="Bertrand E.M."/>
            <person name="Saito M.A."/>
            <person name="Gladyshev V.N."/>
            <person name="Grigoriev I.V."/>
        </authorList>
    </citation>
    <scope>NUCLEOTIDE SEQUENCE [LARGE SCALE GENOMIC DNA]</scope>
    <source>
        <strain evidence="9">CCMP 1984</strain>
    </source>
</reference>
<dbReference type="Proteomes" id="UP000002729">
    <property type="component" value="Unassembled WGS sequence"/>
</dbReference>
<organism evidence="9">
    <name type="scientific">Aureococcus anophagefferens</name>
    <name type="common">Harmful bloom alga</name>
    <dbReference type="NCBI Taxonomy" id="44056"/>
    <lineage>
        <taxon>Eukaryota</taxon>
        <taxon>Sar</taxon>
        <taxon>Stramenopiles</taxon>
        <taxon>Ochrophyta</taxon>
        <taxon>Pelagophyceae</taxon>
        <taxon>Pelagomonadales</taxon>
        <taxon>Pelagomonadaceae</taxon>
        <taxon>Aureococcus</taxon>
    </lineage>
</organism>
<dbReference type="GeneID" id="20228377"/>
<dbReference type="InterPro" id="IPR001715">
    <property type="entry name" value="CH_dom"/>
</dbReference>
<dbReference type="GO" id="GO:0051017">
    <property type="term" value="P:actin filament bundle assembly"/>
    <property type="evidence" value="ECO:0007669"/>
    <property type="project" value="InterPro"/>
</dbReference>
<dbReference type="Gene3D" id="1.10.418.10">
    <property type="entry name" value="Calponin-like domain"/>
    <property type="match status" value="4"/>
</dbReference>
<dbReference type="SMART" id="SM00054">
    <property type="entry name" value="EFh"/>
    <property type="match status" value="2"/>
</dbReference>
<dbReference type="InParanoid" id="F0YB19"/>
<dbReference type="PROSITE" id="PS50222">
    <property type="entry name" value="EF_HAND_2"/>
    <property type="match status" value="1"/>
</dbReference>
<feature type="region of interest" description="Disordered" evidence="5">
    <location>
        <begin position="1466"/>
        <end position="1574"/>
    </location>
</feature>
<feature type="coiled-coil region" evidence="4">
    <location>
        <begin position="141"/>
        <end position="175"/>
    </location>
</feature>
<dbReference type="GO" id="GO:0005737">
    <property type="term" value="C:cytoplasm"/>
    <property type="evidence" value="ECO:0007669"/>
    <property type="project" value="TreeGrafter"/>
</dbReference>
<dbReference type="PROSITE" id="PS00019">
    <property type="entry name" value="ACTININ_1"/>
    <property type="match status" value="1"/>
</dbReference>
<dbReference type="eggNOG" id="KOG1961">
    <property type="taxonomic scope" value="Eukaryota"/>
</dbReference>
<evidence type="ECO:0000256" key="3">
    <source>
        <dbReference type="ARBA" id="ARBA00023203"/>
    </source>
</evidence>
<feature type="domain" description="EF-hand" evidence="7">
    <location>
        <begin position="896"/>
        <end position="931"/>
    </location>
</feature>
<evidence type="ECO:0000256" key="5">
    <source>
        <dbReference type="SAM" id="MobiDB-lite"/>
    </source>
</evidence>
<dbReference type="Pfam" id="PF20655">
    <property type="entry name" value="Vps52_C"/>
    <property type="match status" value="1"/>
</dbReference>
<dbReference type="PROSITE" id="PS50021">
    <property type="entry name" value="CH"/>
    <property type="match status" value="3"/>
</dbReference>
<evidence type="ECO:0000256" key="2">
    <source>
        <dbReference type="ARBA" id="ARBA00022837"/>
    </source>
</evidence>
<dbReference type="InterPro" id="IPR001589">
    <property type="entry name" value="Actinin_actin-bd_CS"/>
</dbReference>
<dbReference type="FunFam" id="1.10.418.10:FF:000042">
    <property type="entry name" value="Fimbrin, putative"/>
    <property type="match status" value="1"/>
</dbReference>
<evidence type="ECO:0000259" key="7">
    <source>
        <dbReference type="PROSITE" id="PS50222"/>
    </source>
</evidence>
<dbReference type="Pfam" id="PF00307">
    <property type="entry name" value="CH"/>
    <property type="match status" value="3"/>
</dbReference>
<keyword evidence="1" id="KW-0677">Repeat</keyword>
<evidence type="ECO:0000256" key="4">
    <source>
        <dbReference type="SAM" id="Coils"/>
    </source>
</evidence>
<dbReference type="PANTHER" id="PTHR19961:SF18">
    <property type="entry name" value="FI19014P1"/>
    <property type="match status" value="1"/>
</dbReference>
<dbReference type="SUPFAM" id="SSF47473">
    <property type="entry name" value="EF-hand"/>
    <property type="match status" value="1"/>
</dbReference>
<dbReference type="CDD" id="cd21220">
    <property type="entry name" value="CH_PLS_FIM_rpt4"/>
    <property type="match status" value="1"/>
</dbReference>
<dbReference type="PROSITE" id="PS00018">
    <property type="entry name" value="EF_HAND_1"/>
    <property type="match status" value="1"/>
</dbReference>
<feature type="region of interest" description="Disordered" evidence="5">
    <location>
        <begin position="1"/>
        <end position="20"/>
    </location>
</feature>
<dbReference type="OrthoDB" id="431378at2759"/>
<accession>F0YB19</accession>
<dbReference type="PROSITE" id="PS00020">
    <property type="entry name" value="ACTININ_2"/>
    <property type="match status" value="1"/>
</dbReference>
<evidence type="ECO:0000256" key="1">
    <source>
        <dbReference type="ARBA" id="ARBA00022737"/>
    </source>
</evidence>
<feature type="domain" description="Calponin-homology (CH)" evidence="6">
    <location>
        <begin position="1224"/>
        <end position="1337"/>
    </location>
</feature>
<keyword evidence="2" id="KW-0106">Calcium</keyword>
<evidence type="ECO:0000259" key="6">
    <source>
        <dbReference type="PROSITE" id="PS50021"/>
    </source>
</evidence>
<dbReference type="Gene3D" id="1.10.238.10">
    <property type="entry name" value="EF-hand"/>
    <property type="match status" value="1"/>
</dbReference>
<dbReference type="InterPro" id="IPR039959">
    <property type="entry name" value="Fimbrin/Plastin"/>
</dbReference>
<feature type="domain" description="Calponin-homology (CH)" evidence="6">
    <location>
        <begin position="1097"/>
        <end position="1200"/>
    </location>
</feature>
<gene>
    <name evidence="8" type="ORF">AURANDRAFT_71753</name>
</gene>
<proteinExistence type="predicted"/>
<evidence type="ECO:0000313" key="8">
    <source>
        <dbReference type="EMBL" id="EGB07551.1"/>
    </source>
</evidence>
<feature type="domain" description="Calponin-homology (CH)" evidence="6">
    <location>
        <begin position="1350"/>
        <end position="1461"/>
    </location>
</feature>
<protein>
    <submittedName>
        <fullName evidence="8">Uncharacterized protein</fullName>
    </submittedName>
</protein>
<dbReference type="Pfam" id="PF04129">
    <property type="entry name" value="Vps52_CC"/>
    <property type="match status" value="1"/>
</dbReference>
<dbReference type="InterPro" id="IPR036872">
    <property type="entry name" value="CH_dom_sf"/>
</dbReference>